<proteinExistence type="predicted"/>
<reference evidence="1 2" key="1">
    <citation type="submission" date="2013-10" db="EMBL/GenBank/DDBJ databases">
        <authorList>
            <consortium name="International Citrus Genome Consortium"/>
            <person name="Jenkins J."/>
            <person name="Schmutz J."/>
            <person name="Prochnik S."/>
            <person name="Rokhsar D."/>
            <person name="Gmitter F."/>
            <person name="Ollitrault P."/>
            <person name="Machado M."/>
            <person name="Talon M."/>
            <person name="Wincker P."/>
            <person name="Jaillon O."/>
            <person name="Morgante M."/>
        </authorList>
    </citation>
    <scope>NUCLEOTIDE SEQUENCE</scope>
    <source>
        <strain evidence="2">cv. Clemenules</strain>
    </source>
</reference>
<dbReference type="AlphaFoldDB" id="V4UEX8"/>
<dbReference type="EMBL" id="KI536978">
    <property type="protein sequence ID" value="ESR37879.1"/>
    <property type="molecule type" value="Genomic_DNA"/>
</dbReference>
<protein>
    <submittedName>
        <fullName evidence="1">Uncharacterized protein</fullName>
    </submittedName>
</protein>
<keyword evidence="2" id="KW-1185">Reference proteome</keyword>
<evidence type="ECO:0000313" key="1">
    <source>
        <dbReference type="EMBL" id="ESR37879.1"/>
    </source>
</evidence>
<dbReference type="STRING" id="85681.V4UEX8"/>
<gene>
    <name evidence="1" type="ORF">CICLE_v10029934mg</name>
</gene>
<dbReference type="KEGG" id="cic:CICLE_v10029934mg"/>
<organism evidence="1 2">
    <name type="scientific">Citrus clementina</name>
    <name type="common">Clementine</name>
    <name type="synonym">Citrus deliciosa x Citrus sinensis</name>
    <dbReference type="NCBI Taxonomy" id="85681"/>
    <lineage>
        <taxon>Eukaryota</taxon>
        <taxon>Viridiplantae</taxon>
        <taxon>Streptophyta</taxon>
        <taxon>Embryophyta</taxon>
        <taxon>Tracheophyta</taxon>
        <taxon>Spermatophyta</taxon>
        <taxon>Magnoliopsida</taxon>
        <taxon>eudicotyledons</taxon>
        <taxon>Gunneridae</taxon>
        <taxon>Pentapetalae</taxon>
        <taxon>rosids</taxon>
        <taxon>malvids</taxon>
        <taxon>Sapindales</taxon>
        <taxon>Rutaceae</taxon>
        <taxon>Aurantioideae</taxon>
        <taxon>Citrus</taxon>
    </lineage>
</organism>
<dbReference type="InParanoid" id="V4UEX8"/>
<dbReference type="Gramene" id="ESR37879">
    <property type="protein sequence ID" value="ESR37879"/>
    <property type="gene ID" value="CICLE_v10029934mg"/>
</dbReference>
<sequence length="153" mass="17190">MCVLGISKAAESLSPCLLDPTTKYLLAVPGAVYVSQSLHFRLPVYIGDEVLGQLQAVNVREMKKRYLARSINFTSFQAAKSLNWQQCKSDKTAKEIVVQEAQREISPLQSNSAQNTLGQCHCNEQNLIFIIIYPHHRQFLYQGASKSCDYGHI</sequence>
<accession>V4UEX8</accession>
<dbReference type="Proteomes" id="UP000030687">
    <property type="component" value="Unassembled WGS sequence"/>
</dbReference>
<evidence type="ECO:0000313" key="2">
    <source>
        <dbReference type="Proteomes" id="UP000030687"/>
    </source>
</evidence>
<name>V4UEX8_CITCL</name>
<dbReference type="eggNOG" id="KOG1206">
    <property type="taxonomic scope" value="Eukaryota"/>
</dbReference>